<dbReference type="EMBL" id="BPLR01003028">
    <property type="protein sequence ID" value="GIX80425.1"/>
    <property type="molecule type" value="Genomic_DNA"/>
</dbReference>
<accession>A0AAV4N6G4</accession>
<organism evidence="2 3">
    <name type="scientific">Caerostris extrusa</name>
    <name type="common">Bark spider</name>
    <name type="synonym">Caerostris bankana</name>
    <dbReference type="NCBI Taxonomy" id="172846"/>
    <lineage>
        <taxon>Eukaryota</taxon>
        <taxon>Metazoa</taxon>
        <taxon>Ecdysozoa</taxon>
        <taxon>Arthropoda</taxon>
        <taxon>Chelicerata</taxon>
        <taxon>Arachnida</taxon>
        <taxon>Araneae</taxon>
        <taxon>Araneomorphae</taxon>
        <taxon>Entelegynae</taxon>
        <taxon>Araneoidea</taxon>
        <taxon>Araneidae</taxon>
        <taxon>Caerostris</taxon>
    </lineage>
</organism>
<evidence type="ECO:0000256" key="1">
    <source>
        <dbReference type="SAM" id="MobiDB-lite"/>
    </source>
</evidence>
<keyword evidence="3" id="KW-1185">Reference proteome</keyword>
<evidence type="ECO:0000313" key="3">
    <source>
        <dbReference type="Proteomes" id="UP001054945"/>
    </source>
</evidence>
<dbReference type="Proteomes" id="UP001054945">
    <property type="component" value="Unassembled WGS sequence"/>
</dbReference>
<feature type="region of interest" description="Disordered" evidence="1">
    <location>
        <begin position="222"/>
        <end position="244"/>
    </location>
</feature>
<protein>
    <submittedName>
        <fullName evidence="2">1-phosphatidylinositol 4,5-bisphosphate phosphodiesterase epsilon-1</fullName>
    </submittedName>
</protein>
<dbReference type="AlphaFoldDB" id="A0AAV4N6G4"/>
<feature type="compositionally biased region" description="Polar residues" evidence="1">
    <location>
        <begin position="161"/>
        <end position="171"/>
    </location>
</feature>
<evidence type="ECO:0000313" key="2">
    <source>
        <dbReference type="EMBL" id="GIX80425.1"/>
    </source>
</evidence>
<reference evidence="2 3" key="1">
    <citation type="submission" date="2021-06" db="EMBL/GenBank/DDBJ databases">
        <title>Caerostris extrusa draft genome.</title>
        <authorList>
            <person name="Kono N."/>
            <person name="Arakawa K."/>
        </authorList>
    </citation>
    <scope>NUCLEOTIDE SEQUENCE [LARGE SCALE GENOMIC DNA]</scope>
</reference>
<sequence length="244" mass="26361">MRLWQKGIEFVIGELKKQKKLSDRRISWLKEKYLYLFFEDLVCCGPTPADAIQVFGGRKWTLGSVGSSSSMDTSGFKRVASFGVSTGKLRKKKSQTSLAAIRDCSPKSQSSLTSEILGEYSRRSPSLKTKRSHLKSGEISDEAEFPSTPGFSSNNRDRSRIFSSSSPNQGEDSPPDLRSGHHALQPAGLHAVHGALPLLPGAVPQGPAHLVRAGGRVLQRTLGQPQRGVAGSGQDGGLFQEGAR</sequence>
<gene>
    <name evidence="2" type="primary">plc-1_2</name>
    <name evidence="2" type="ORF">CEXT_403641</name>
</gene>
<comment type="caution">
    <text evidence="2">The sequence shown here is derived from an EMBL/GenBank/DDBJ whole genome shotgun (WGS) entry which is preliminary data.</text>
</comment>
<name>A0AAV4N6G4_CAEEX</name>
<feature type="region of interest" description="Disordered" evidence="1">
    <location>
        <begin position="120"/>
        <end position="182"/>
    </location>
</feature>
<proteinExistence type="predicted"/>